<dbReference type="EMBL" id="JAUFQU010000042">
    <property type="protein sequence ID" value="MDN3709555.1"/>
    <property type="molecule type" value="Genomic_DNA"/>
</dbReference>
<evidence type="ECO:0000313" key="1">
    <source>
        <dbReference type="EMBL" id="MDN3709555.1"/>
    </source>
</evidence>
<proteinExistence type="predicted"/>
<protein>
    <submittedName>
        <fullName evidence="1">Uncharacterized protein</fullName>
    </submittedName>
</protein>
<comment type="caution">
    <text evidence="1">The sequence shown here is derived from an EMBL/GenBank/DDBJ whole genome shotgun (WGS) entry which is preliminary data.</text>
</comment>
<keyword evidence="2" id="KW-1185">Reference proteome</keyword>
<gene>
    <name evidence="1" type="ORF">QW060_21510</name>
</gene>
<evidence type="ECO:0000313" key="2">
    <source>
        <dbReference type="Proteomes" id="UP001242368"/>
    </source>
</evidence>
<dbReference type="RefSeq" id="WP_290365111.1">
    <property type="nucleotide sequence ID" value="NZ_JAUFQU010000042.1"/>
</dbReference>
<accession>A0ABT8D263</accession>
<sequence>MKKIIYFFFCFFLFYPIIVDAHNIEREKEKPYISDNKRDFSFYAPLNDDCPEAVTLTVNTSHECVISFSSNFQEQRLQDCLILVQVCQMMTSGLNLLLYHQYRLLPFQMLQEMRQ</sequence>
<name>A0ABT8D263_9FLAO</name>
<reference evidence="2" key="1">
    <citation type="journal article" date="2019" name="Int. J. Syst. Evol. Microbiol.">
        <title>The Global Catalogue of Microorganisms (GCM) 10K type strain sequencing project: providing services to taxonomists for standard genome sequencing and annotation.</title>
        <authorList>
            <consortium name="The Broad Institute Genomics Platform"/>
            <consortium name="The Broad Institute Genome Sequencing Center for Infectious Disease"/>
            <person name="Wu L."/>
            <person name="Ma J."/>
        </authorList>
    </citation>
    <scope>NUCLEOTIDE SEQUENCE [LARGE SCALE GENOMIC DNA]</scope>
    <source>
        <strain evidence="2">CECT 7184</strain>
    </source>
</reference>
<dbReference type="Proteomes" id="UP001242368">
    <property type="component" value="Unassembled WGS sequence"/>
</dbReference>
<organism evidence="1 2">
    <name type="scientific">Paenimyroides ceti</name>
    <dbReference type="NCBI Taxonomy" id="395087"/>
    <lineage>
        <taxon>Bacteria</taxon>
        <taxon>Pseudomonadati</taxon>
        <taxon>Bacteroidota</taxon>
        <taxon>Flavobacteriia</taxon>
        <taxon>Flavobacteriales</taxon>
        <taxon>Flavobacteriaceae</taxon>
        <taxon>Paenimyroides</taxon>
    </lineage>
</organism>